<dbReference type="Proteomes" id="UP001500266">
    <property type="component" value="Unassembled WGS sequence"/>
</dbReference>
<evidence type="ECO:0000313" key="3">
    <source>
        <dbReference type="Proteomes" id="UP001500266"/>
    </source>
</evidence>
<keyword evidence="3" id="KW-1185">Reference proteome</keyword>
<organism evidence="2 3">
    <name type="scientific">Actinomadura keratinilytica</name>
    <dbReference type="NCBI Taxonomy" id="547461"/>
    <lineage>
        <taxon>Bacteria</taxon>
        <taxon>Bacillati</taxon>
        <taxon>Actinomycetota</taxon>
        <taxon>Actinomycetes</taxon>
        <taxon>Streptosporangiales</taxon>
        <taxon>Thermomonosporaceae</taxon>
        <taxon>Actinomadura</taxon>
    </lineage>
</organism>
<accession>A0ABP7ZEJ8</accession>
<gene>
    <name evidence="2" type="ORF">GCM10022416_55850</name>
</gene>
<feature type="transmembrane region" description="Helical" evidence="1">
    <location>
        <begin position="117"/>
        <end position="136"/>
    </location>
</feature>
<protein>
    <recommendedName>
        <fullName evidence="4">DUF3592 domain-containing protein</fullName>
    </recommendedName>
</protein>
<reference evidence="3" key="1">
    <citation type="journal article" date="2019" name="Int. J. Syst. Evol. Microbiol.">
        <title>The Global Catalogue of Microorganisms (GCM) 10K type strain sequencing project: providing services to taxonomists for standard genome sequencing and annotation.</title>
        <authorList>
            <consortium name="The Broad Institute Genomics Platform"/>
            <consortium name="The Broad Institute Genome Sequencing Center for Infectious Disease"/>
            <person name="Wu L."/>
            <person name="Ma J."/>
        </authorList>
    </citation>
    <scope>NUCLEOTIDE SEQUENCE [LARGE SCALE GENOMIC DNA]</scope>
    <source>
        <strain evidence="3">JCM 17316</strain>
    </source>
</reference>
<evidence type="ECO:0000313" key="2">
    <source>
        <dbReference type="EMBL" id="GAA4155380.1"/>
    </source>
</evidence>
<keyword evidence="1" id="KW-0472">Membrane</keyword>
<comment type="caution">
    <text evidence="2">The sequence shown here is derived from an EMBL/GenBank/DDBJ whole genome shotgun (WGS) entry which is preliminary data.</text>
</comment>
<evidence type="ECO:0008006" key="4">
    <source>
        <dbReference type="Google" id="ProtNLM"/>
    </source>
</evidence>
<keyword evidence="1" id="KW-0812">Transmembrane</keyword>
<dbReference type="EMBL" id="BAABDO010000131">
    <property type="protein sequence ID" value="GAA4155380.1"/>
    <property type="molecule type" value="Genomic_DNA"/>
</dbReference>
<sequence length="137" mass="14961">MSEELLVCLIGGLLGIGCIAAYLRGVARVVSLWRRGIRTYGVVVDHQVSNTDAGISWTPIIAFDDQHGNRVTCMPCLQMDERYPLGHEVPVVHSARKPQLMLVNTTWDMVRPLLQNMILLVAGAGFLAGAVAFFIVG</sequence>
<keyword evidence="1" id="KW-1133">Transmembrane helix</keyword>
<proteinExistence type="predicted"/>
<dbReference type="RefSeq" id="WP_345024655.1">
    <property type="nucleotide sequence ID" value="NZ_BAABDO010000131.1"/>
</dbReference>
<evidence type="ECO:0000256" key="1">
    <source>
        <dbReference type="SAM" id="Phobius"/>
    </source>
</evidence>
<name>A0ABP7ZEJ8_9ACTN</name>